<dbReference type="CDD" id="cd07816">
    <property type="entry name" value="Bet_v1-like"/>
    <property type="match status" value="1"/>
</dbReference>
<dbReference type="GO" id="GO:0006952">
    <property type="term" value="P:defense response"/>
    <property type="evidence" value="ECO:0007669"/>
    <property type="project" value="InterPro"/>
</dbReference>
<evidence type="ECO:0000313" key="4">
    <source>
        <dbReference type="Proteomes" id="UP000306102"/>
    </source>
</evidence>
<keyword evidence="4" id="KW-1185">Reference proteome</keyword>
<comment type="caution">
    <text evidence="3">The sequence shown here is derived from an EMBL/GenBank/DDBJ whole genome shotgun (WGS) entry which is preliminary data.</text>
</comment>
<evidence type="ECO:0000313" key="3">
    <source>
        <dbReference type="EMBL" id="THG02413.1"/>
    </source>
</evidence>
<protein>
    <recommendedName>
        <fullName evidence="2">Bet v I/Major latex protein domain-containing protein</fullName>
    </recommendedName>
</protein>
<dbReference type="Pfam" id="PF00407">
    <property type="entry name" value="Bet_v_1"/>
    <property type="match status" value="1"/>
</dbReference>
<dbReference type="PANTHER" id="PTHR31338">
    <property type="entry name" value="POLYKETIDE CYCLASE/DEHYDRASE AND LIPID TRANSPORT SUPERFAMILY PROTEIN"/>
    <property type="match status" value="1"/>
</dbReference>
<dbReference type="InterPro" id="IPR023393">
    <property type="entry name" value="START-like_dom_sf"/>
</dbReference>
<evidence type="ECO:0000256" key="1">
    <source>
        <dbReference type="ARBA" id="ARBA00038242"/>
    </source>
</evidence>
<accession>A0A4S4DHY1</accession>
<evidence type="ECO:0000259" key="2">
    <source>
        <dbReference type="SMART" id="SM01037"/>
    </source>
</evidence>
<organism evidence="3 4">
    <name type="scientific">Camellia sinensis var. sinensis</name>
    <name type="common">China tea</name>
    <dbReference type="NCBI Taxonomy" id="542762"/>
    <lineage>
        <taxon>Eukaryota</taxon>
        <taxon>Viridiplantae</taxon>
        <taxon>Streptophyta</taxon>
        <taxon>Embryophyta</taxon>
        <taxon>Tracheophyta</taxon>
        <taxon>Spermatophyta</taxon>
        <taxon>Magnoliopsida</taxon>
        <taxon>eudicotyledons</taxon>
        <taxon>Gunneridae</taxon>
        <taxon>Pentapetalae</taxon>
        <taxon>asterids</taxon>
        <taxon>Ericales</taxon>
        <taxon>Theaceae</taxon>
        <taxon>Camellia</taxon>
    </lineage>
</organism>
<dbReference type="AlphaFoldDB" id="A0A4S4DHY1"/>
<gene>
    <name evidence="3" type="ORF">TEA_028435</name>
</gene>
<comment type="similarity">
    <text evidence="1">Belongs to the MLP family.</text>
</comment>
<dbReference type="Proteomes" id="UP000306102">
    <property type="component" value="Unassembled WGS sequence"/>
</dbReference>
<dbReference type="PANTHER" id="PTHR31338:SF16">
    <property type="entry name" value="POLYKETIDE CYCLASE_DEHYDRASE AND LIPID TRANSPORT SUPERFAMILY PROTEIN"/>
    <property type="match status" value="1"/>
</dbReference>
<dbReference type="SMART" id="SM01037">
    <property type="entry name" value="Bet_v_1"/>
    <property type="match status" value="1"/>
</dbReference>
<dbReference type="SUPFAM" id="SSF55961">
    <property type="entry name" value="Bet v1-like"/>
    <property type="match status" value="1"/>
</dbReference>
<name>A0A4S4DHY1_CAMSN</name>
<dbReference type="Gene3D" id="3.30.530.20">
    <property type="match status" value="1"/>
</dbReference>
<dbReference type="InterPro" id="IPR052006">
    <property type="entry name" value="MLP-like"/>
</dbReference>
<dbReference type="InterPro" id="IPR000916">
    <property type="entry name" value="Bet_v_I/MLP"/>
</dbReference>
<reference evidence="3 4" key="1">
    <citation type="journal article" date="2018" name="Proc. Natl. Acad. Sci. U.S.A.">
        <title>Draft genome sequence of Camellia sinensis var. sinensis provides insights into the evolution of the tea genome and tea quality.</title>
        <authorList>
            <person name="Wei C."/>
            <person name="Yang H."/>
            <person name="Wang S."/>
            <person name="Zhao J."/>
            <person name="Liu C."/>
            <person name="Gao L."/>
            <person name="Xia E."/>
            <person name="Lu Y."/>
            <person name="Tai Y."/>
            <person name="She G."/>
            <person name="Sun J."/>
            <person name="Cao H."/>
            <person name="Tong W."/>
            <person name="Gao Q."/>
            <person name="Li Y."/>
            <person name="Deng W."/>
            <person name="Jiang X."/>
            <person name="Wang W."/>
            <person name="Chen Q."/>
            <person name="Zhang S."/>
            <person name="Li H."/>
            <person name="Wu J."/>
            <person name="Wang P."/>
            <person name="Li P."/>
            <person name="Shi C."/>
            <person name="Zheng F."/>
            <person name="Jian J."/>
            <person name="Huang B."/>
            <person name="Shan D."/>
            <person name="Shi M."/>
            <person name="Fang C."/>
            <person name="Yue Y."/>
            <person name="Li F."/>
            <person name="Li D."/>
            <person name="Wei S."/>
            <person name="Han B."/>
            <person name="Jiang C."/>
            <person name="Yin Y."/>
            <person name="Xia T."/>
            <person name="Zhang Z."/>
            <person name="Bennetzen J.L."/>
            <person name="Zhao S."/>
            <person name="Wan X."/>
        </authorList>
    </citation>
    <scope>NUCLEOTIDE SEQUENCE [LARGE SCALE GENOMIC DNA]</scope>
    <source>
        <strain evidence="4">cv. Shuchazao</strain>
        <tissue evidence="3">Leaf</tissue>
    </source>
</reference>
<sequence length="225" mass="25344">MDWAGLSSSRLKSIVEFMRVHHRSRFDNSNRSISRTHRVLEAILPWLSAGPQHIPLPYFPFSVASWNSLLSKFCSARGKLMVLINLGIPCRVDFAQQEICPEKIKSVQVLEGDWATIGSVKVWNYVPGGSESGKERIEAIDVDNKSVTFNFFEGDVLKVYKTFKATLQVTNKDDACLIKLTLAYEKQHEDTPPPTMYLDFVANVSKDIEAYLLKAQDKAAEDSVS</sequence>
<proteinExistence type="inferred from homology"/>
<dbReference type="EMBL" id="SDRB02011196">
    <property type="protein sequence ID" value="THG02413.1"/>
    <property type="molecule type" value="Genomic_DNA"/>
</dbReference>
<feature type="domain" description="Bet v I/Major latex protein" evidence="2">
    <location>
        <begin position="75"/>
        <end position="215"/>
    </location>
</feature>